<dbReference type="AlphaFoldDB" id="A0A453RD07"/>
<reference evidence="2" key="1">
    <citation type="journal article" date="2014" name="Science">
        <title>Ancient hybridizations among the ancestral genomes of bread wheat.</title>
        <authorList>
            <consortium name="International Wheat Genome Sequencing Consortium,"/>
            <person name="Marcussen T."/>
            <person name="Sandve S.R."/>
            <person name="Heier L."/>
            <person name="Spannagl M."/>
            <person name="Pfeifer M."/>
            <person name="Jakobsen K.S."/>
            <person name="Wulff B.B."/>
            <person name="Steuernagel B."/>
            <person name="Mayer K.F."/>
            <person name="Olsen O.A."/>
        </authorList>
    </citation>
    <scope>NUCLEOTIDE SEQUENCE [LARGE SCALE GENOMIC DNA]</scope>
    <source>
        <strain evidence="2">cv. AL8/78</strain>
    </source>
</reference>
<dbReference type="Gramene" id="AET7Gv20548700.3">
    <property type="protein sequence ID" value="AET7Gv20548700.3"/>
    <property type="gene ID" value="AET7Gv20548700"/>
</dbReference>
<dbReference type="Gramene" id="AET7Gv20548700.1">
    <property type="protein sequence ID" value="AET7Gv20548700.1"/>
    <property type="gene ID" value="AET7Gv20548700"/>
</dbReference>
<sequence>MSCDKCHKLVNKQTDNYYCKSCGVYPEKVTTR</sequence>
<organism evidence="1 2">
    <name type="scientific">Aegilops tauschii subsp. strangulata</name>
    <name type="common">Goatgrass</name>
    <dbReference type="NCBI Taxonomy" id="200361"/>
    <lineage>
        <taxon>Eukaryota</taxon>
        <taxon>Viridiplantae</taxon>
        <taxon>Streptophyta</taxon>
        <taxon>Embryophyta</taxon>
        <taxon>Tracheophyta</taxon>
        <taxon>Spermatophyta</taxon>
        <taxon>Magnoliopsida</taxon>
        <taxon>Liliopsida</taxon>
        <taxon>Poales</taxon>
        <taxon>Poaceae</taxon>
        <taxon>BOP clade</taxon>
        <taxon>Pooideae</taxon>
        <taxon>Triticodae</taxon>
        <taxon>Triticeae</taxon>
        <taxon>Triticinae</taxon>
        <taxon>Aegilops</taxon>
    </lineage>
</organism>
<evidence type="ECO:0000313" key="2">
    <source>
        <dbReference type="Proteomes" id="UP000015105"/>
    </source>
</evidence>
<dbReference type="EnsemblPlants" id="AET7Gv20548700.3">
    <property type="protein sequence ID" value="AET7Gv20548700.3"/>
    <property type="gene ID" value="AET7Gv20548700"/>
</dbReference>
<dbReference type="EnsemblPlants" id="AET7Gv20548700.10">
    <property type="protein sequence ID" value="AET7Gv20548700.10"/>
    <property type="gene ID" value="AET7Gv20548700"/>
</dbReference>
<reference evidence="1" key="4">
    <citation type="submission" date="2019-03" db="UniProtKB">
        <authorList>
            <consortium name="EnsemblPlants"/>
        </authorList>
    </citation>
    <scope>IDENTIFICATION</scope>
</reference>
<dbReference type="EnsemblPlants" id="AET7Gv20548700.1">
    <property type="protein sequence ID" value="AET7Gv20548700.1"/>
    <property type="gene ID" value="AET7Gv20548700"/>
</dbReference>
<dbReference type="Gramene" id="AET7Gv20548700.4">
    <property type="protein sequence ID" value="AET7Gv20548700.4"/>
    <property type="gene ID" value="AET7Gv20548700"/>
</dbReference>
<protein>
    <submittedName>
        <fullName evidence="1">Uncharacterized protein</fullName>
    </submittedName>
</protein>
<proteinExistence type="predicted"/>
<evidence type="ECO:0000313" key="1">
    <source>
        <dbReference type="EnsemblPlants" id="AET7Gv20548700.3"/>
    </source>
</evidence>
<keyword evidence="2" id="KW-1185">Reference proteome</keyword>
<name>A0A453RD07_AEGTS</name>
<dbReference type="Gramene" id="AET7Gv20548700.2">
    <property type="protein sequence ID" value="AET7Gv20548700.2"/>
    <property type="gene ID" value="AET7Gv20548700"/>
</dbReference>
<reference evidence="2" key="2">
    <citation type="journal article" date="2017" name="Nat. Plants">
        <title>The Aegilops tauschii genome reveals multiple impacts of transposons.</title>
        <authorList>
            <person name="Zhao G."/>
            <person name="Zou C."/>
            <person name="Li K."/>
            <person name="Wang K."/>
            <person name="Li T."/>
            <person name="Gao L."/>
            <person name="Zhang X."/>
            <person name="Wang H."/>
            <person name="Yang Z."/>
            <person name="Liu X."/>
            <person name="Jiang W."/>
            <person name="Mao L."/>
            <person name="Kong X."/>
            <person name="Jiao Y."/>
            <person name="Jia J."/>
        </authorList>
    </citation>
    <scope>NUCLEOTIDE SEQUENCE [LARGE SCALE GENOMIC DNA]</scope>
    <source>
        <strain evidence="2">cv. AL8/78</strain>
    </source>
</reference>
<dbReference type="EnsemblPlants" id="AET7Gv20548700.2">
    <property type="protein sequence ID" value="AET7Gv20548700.2"/>
    <property type="gene ID" value="AET7Gv20548700"/>
</dbReference>
<dbReference type="Gramene" id="AET7Gv20548700.10">
    <property type="protein sequence ID" value="AET7Gv20548700.10"/>
    <property type="gene ID" value="AET7Gv20548700"/>
</dbReference>
<dbReference type="EnsemblPlants" id="AET7Gv20548700.4">
    <property type="protein sequence ID" value="AET7Gv20548700.4"/>
    <property type="gene ID" value="AET7Gv20548700"/>
</dbReference>
<accession>A0A453RD07</accession>
<dbReference type="Proteomes" id="UP000015105">
    <property type="component" value="Chromosome 7D"/>
</dbReference>
<reference evidence="1" key="3">
    <citation type="journal article" date="2017" name="Nature">
        <title>Genome sequence of the progenitor of the wheat D genome Aegilops tauschii.</title>
        <authorList>
            <person name="Luo M.C."/>
            <person name="Gu Y.Q."/>
            <person name="Puiu D."/>
            <person name="Wang H."/>
            <person name="Twardziok S.O."/>
            <person name="Deal K.R."/>
            <person name="Huo N."/>
            <person name="Zhu T."/>
            <person name="Wang L."/>
            <person name="Wang Y."/>
            <person name="McGuire P.E."/>
            <person name="Liu S."/>
            <person name="Long H."/>
            <person name="Ramasamy R.K."/>
            <person name="Rodriguez J.C."/>
            <person name="Van S.L."/>
            <person name="Yuan L."/>
            <person name="Wang Z."/>
            <person name="Xia Z."/>
            <person name="Xiao L."/>
            <person name="Anderson O.D."/>
            <person name="Ouyang S."/>
            <person name="Liang Y."/>
            <person name="Zimin A.V."/>
            <person name="Pertea G."/>
            <person name="Qi P."/>
            <person name="Bennetzen J.L."/>
            <person name="Dai X."/>
            <person name="Dawson M.W."/>
            <person name="Muller H.G."/>
            <person name="Kugler K."/>
            <person name="Rivarola-Duarte L."/>
            <person name="Spannagl M."/>
            <person name="Mayer K.F.X."/>
            <person name="Lu F.H."/>
            <person name="Bevan M.W."/>
            <person name="Leroy P."/>
            <person name="Li P."/>
            <person name="You F.M."/>
            <person name="Sun Q."/>
            <person name="Liu Z."/>
            <person name="Lyons E."/>
            <person name="Wicker T."/>
            <person name="Salzberg S.L."/>
            <person name="Devos K.M."/>
            <person name="Dvorak J."/>
        </authorList>
    </citation>
    <scope>NUCLEOTIDE SEQUENCE [LARGE SCALE GENOMIC DNA]</scope>
    <source>
        <strain evidence="1">cv. AL8/78</strain>
    </source>
</reference>
<reference evidence="1" key="5">
    <citation type="journal article" date="2021" name="G3 (Bethesda)">
        <title>Aegilops tauschii genome assembly Aet v5.0 features greater sequence contiguity and improved annotation.</title>
        <authorList>
            <person name="Wang L."/>
            <person name="Zhu T."/>
            <person name="Rodriguez J.C."/>
            <person name="Deal K.R."/>
            <person name="Dubcovsky J."/>
            <person name="McGuire P.E."/>
            <person name="Lux T."/>
            <person name="Spannagl M."/>
            <person name="Mayer K.F.X."/>
            <person name="Baldrich P."/>
            <person name="Meyers B.C."/>
            <person name="Huo N."/>
            <person name="Gu Y.Q."/>
            <person name="Zhou H."/>
            <person name="Devos K.M."/>
            <person name="Bennetzen J.L."/>
            <person name="Unver T."/>
            <person name="Budak H."/>
            <person name="Gulick P.J."/>
            <person name="Galiba G."/>
            <person name="Kalapos B."/>
            <person name="Nelson D.R."/>
            <person name="Li P."/>
            <person name="You F.M."/>
            <person name="Luo M.C."/>
            <person name="Dvorak J."/>
        </authorList>
    </citation>
    <scope>NUCLEOTIDE SEQUENCE [LARGE SCALE GENOMIC DNA]</scope>
    <source>
        <strain evidence="1">cv. AL8/78</strain>
    </source>
</reference>